<sequence>MSELVDRLRRKIDLLRELAMEGTNSITIRKSFAEDLVACLRVGLANPYIPDHLMFNEIDLADPSSARIPKRPEDLHGATIYGIRIYVEGAESKEKS</sequence>
<proteinExistence type="predicted"/>
<accession>A0A0F9VYJ7</accession>
<dbReference type="EMBL" id="LAZR01000397">
    <property type="protein sequence ID" value="KKN70778.1"/>
    <property type="molecule type" value="Genomic_DNA"/>
</dbReference>
<reference evidence="1" key="1">
    <citation type="journal article" date="2015" name="Nature">
        <title>Complex archaea that bridge the gap between prokaryotes and eukaryotes.</title>
        <authorList>
            <person name="Spang A."/>
            <person name="Saw J.H."/>
            <person name="Jorgensen S.L."/>
            <person name="Zaremba-Niedzwiedzka K."/>
            <person name="Martijn J."/>
            <person name="Lind A.E."/>
            <person name="van Eijk R."/>
            <person name="Schleper C."/>
            <person name="Guy L."/>
            <person name="Ettema T.J."/>
        </authorList>
    </citation>
    <scope>NUCLEOTIDE SEQUENCE</scope>
</reference>
<evidence type="ECO:0000313" key="1">
    <source>
        <dbReference type="EMBL" id="KKN70778.1"/>
    </source>
</evidence>
<protein>
    <submittedName>
        <fullName evidence="1">Uncharacterized protein</fullName>
    </submittedName>
</protein>
<name>A0A0F9VYJ7_9ZZZZ</name>
<dbReference type="AlphaFoldDB" id="A0A0F9VYJ7"/>
<gene>
    <name evidence="1" type="ORF">LCGC14_0427730</name>
</gene>
<organism evidence="1">
    <name type="scientific">marine sediment metagenome</name>
    <dbReference type="NCBI Taxonomy" id="412755"/>
    <lineage>
        <taxon>unclassified sequences</taxon>
        <taxon>metagenomes</taxon>
        <taxon>ecological metagenomes</taxon>
    </lineage>
</organism>
<comment type="caution">
    <text evidence="1">The sequence shown here is derived from an EMBL/GenBank/DDBJ whole genome shotgun (WGS) entry which is preliminary data.</text>
</comment>